<dbReference type="Pfam" id="PF01757">
    <property type="entry name" value="Acyl_transf_3"/>
    <property type="match status" value="1"/>
</dbReference>
<dbReference type="EMBL" id="NWBU01000016">
    <property type="protein sequence ID" value="PTQ08291.1"/>
    <property type="molecule type" value="Genomic_DNA"/>
</dbReference>
<reference evidence="3 4" key="1">
    <citation type="submission" date="2017-09" db="EMBL/GenBank/DDBJ databases">
        <title>Sphingomonas panjinensis sp.nov., isolated from oil-contaminated soil.</title>
        <authorList>
            <person name="Wang L."/>
            <person name="Chen L."/>
        </authorList>
    </citation>
    <scope>NUCLEOTIDE SEQUENCE [LARGE SCALE GENOMIC DNA]</scope>
    <source>
        <strain evidence="3 4">FW-11</strain>
    </source>
</reference>
<feature type="transmembrane region" description="Helical" evidence="1">
    <location>
        <begin position="271"/>
        <end position="291"/>
    </location>
</feature>
<dbReference type="PANTHER" id="PTHR23028:SF134">
    <property type="entry name" value="PUTATIVE (AFU_ORTHOLOGUE AFUA_4G08520)-RELATED"/>
    <property type="match status" value="1"/>
</dbReference>
<protein>
    <submittedName>
        <fullName evidence="3">Acyltransferase</fullName>
    </submittedName>
</protein>
<dbReference type="Proteomes" id="UP000244162">
    <property type="component" value="Unassembled WGS sequence"/>
</dbReference>
<feature type="transmembrane region" description="Helical" evidence="1">
    <location>
        <begin position="31"/>
        <end position="50"/>
    </location>
</feature>
<keyword evidence="1" id="KW-0812">Transmembrane</keyword>
<sequence length="377" mass="41828">MVSAITGADAPLVTEMDRTSSGKIHFEVLDGLRGTAAFLVVLFHIMEMAYIADPARNLLRHAYLAVDFFFGLSGFVVGYAYDDRWKRMTLGEFFKLRLVRLHPLVVLGVFIGLLCYLANPFFRGVDQTSPQAILVTVVAGLLLLPSPVLPGRFTDTHSMNGPHWTLLQEYVANIAYALVLRRLATSVLAVLTVVAAVILFASSVRMSGIASGYGWDTFWMAPVRLAFPFLSGLWLYRMRDRLRMPRLGMLPLSIILLAAFAVPALPKHGGIDLNGIYDALCVIILFPIVILSGAHSEIGRGMVAICKGAGRLSYPIYVTHYPFLYVYLDFVLHGNPSAEAVAVSGLLLVPFILLLGWIAARYWDEPIRAYLRRRPRQ</sequence>
<feature type="transmembrane region" description="Helical" evidence="1">
    <location>
        <begin position="218"/>
        <end position="236"/>
    </location>
</feature>
<dbReference type="PANTHER" id="PTHR23028">
    <property type="entry name" value="ACETYLTRANSFERASE"/>
    <property type="match status" value="1"/>
</dbReference>
<keyword evidence="4" id="KW-1185">Reference proteome</keyword>
<keyword evidence="3" id="KW-0012">Acyltransferase</keyword>
<dbReference type="InterPro" id="IPR050879">
    <property type="entry name" value="Acyltransferase_3"/>
</dbReference>
<feature type="transmembrane region" description="Helical" evidence="1">
    <location>
        <begin position="62"/>
        <end position="81"/>
    </location>
</feature>
<dbReference type="GO" id="GO:0016747">
    <property type="term" value="F:acyltransferase activity, transferring groups other than amino-acyl groups"/>
    <property type="evidence" value="ECO:0007669"/>
    <property type="project" value="InterPro"/>
</dbReference>
<evidence type="ECO:0000313" key="3">
    <source>
        <dbReference type="EMBL" id="PTQ08291.1"/>
    </source>
</evidence>
<evidence type="ECO:0000259" key="2">
    <source>
        <dbReference type="Pfam" id="PF01757"/>
    </source>
</evidence>
<dbReference type="AlphaFoldDB" id="A0A2T5FUT7"/>
<dbReference type="RefSeq" id="WP_107969587.1">
    <property type="nucleotide sequence ID" value="NZ_NWBU01000016.1"/>
</dbReference>
<evidence type="ECO:0000313" key="4">
    <source>
        <dbReference type="Proteomes" id="UP000244162"/>
    </source>
</evidence>
<dbReference type="OrthoDB" id="9796461at2"/>
<feature type="transmembrane region" description="Helical" evidence="1">
    <location>
        <begin position="312"/>
        <end position="328"/>
    </location>
</feature>
<name>A0A2T5FUT7_9SPHN</name>
<feature type="transmembrane region" description="Helical" evidence="1">
    <location>
        <begin position="248"/>
        <end position="265"/>
    </location>
</feature>
<feature type="transmembrane region" description="Helical" evidence="1">
    <location>
        <begin position="340"/>
        <end position="363"/>
    </location>
</feature>
<feature type="transmembrane region" description="Helical" evidence="1">
    <location>
        <begin position="161"/>
        <end position="180"/>
    </location>
</feature>
<comment type="caution">
    <text evidence="3">The sequence shown here is derived from an EMBL/GenBank/DDBJ whole genome shotgun (WGS) entry which is preliminary data.</text>
</comment>
<keyword evidence="1" id="KW-1133">Transmembrane helix</keyword>
<gene>
    <name evidence="3" type="ORF">CLG96_16320</name>
</gene>
<keyword evidence="1" id="KW-0472">Membrane</keyword>
<organism evidence="3 4">
    <name type="scientific">Sphingomonas oleivorans</name>
    <dbReference type="NCBI Taxonomy" id="1735121"/>
    <lineage>
        <taxon>Bacteria</taxon>
        <taxon>Pseudomonadati</taxon>
        <taxon>Pseudomonadota</taxon>
        <taxon>Alphaproteobacteria</taxon>
        <taxon>Sphingomonadales</taxon>
        <taxon>Sphingomonadaceae</taxon>
        <taxon>Sphingomonas</taxon>
    </lineage>
</organism>
<feature type="transmembrane region" description="Helical" evidence="1">
    <location>
        <begin position="101"/>
        <end position="119"/>
    </location>
</feature>
<evidence type="ECO:0000256" key="1">
    <source>
        <dbReference type="SAM" id="Phobius"/>
    </source>
</evidence>
<feature type="domain" description="Acyltransferase 3" evidence="2">
    <location>
        <begin position="29"/>
        <end position="357"/>
    </location>
</feature>
<dbReference type="InterPro" id="IPR002656">
    <property type="entry name" value="Acyl_transf_3_dom"/>
</dbReference>
<feature type="transmembrane region" description="Helical" evidence="1">
    <location>
        <begin position="131"/>
        <end position="149"/>
    </location>
</feature>
<keyword evidence="3" id="KW-0808">Transferase</keyword>
<feature type="transmembrane region" description="Helical" evidence="1">
    <location>
        <begin position="187"/>
        <end position="206"/>
    </location>
</feature>
<accession>A0A2T5FUT7</accession>
<proteinExistence type="predicted"/>